<keyword evidence="3" id="KW-1185">Reference proteome</keyword>
<feature type="compositionally biased region" description="Basic residues" evidence="1">
    <location>
        <begin position="1"/>
        <end position="11"/>
    </location>
</feature>
<accession>A0A0E0FAE8</accession>
<dbReference type="EnsemblPlants" id="OMERI12G03690.1">
    <property type="protein sequence ID" value="OMERI12G03690.1"/>
    <property type="gene ID" value="OMERI12G03690"/>
</dbReference>
<evidence type="ECO:0000313" key="3">
    <source>
        <dbReference type="Proteomes" id="UP000008021"/>
    </source>
</evidence>
<dbReference type="STRING" id="40149.A0A0E0FAE8"/>
<name>A0A0E0FAE8_9ORYZ</name>
<dbReference type="AlphaFoldDB" id="A0A0E0FAE8"/>
<evidence type="ECO:0000256" key="1">
    <source>
        <dbReference type="SAM" id="MobiDB-lite"/>
    </source>
</evidence>
<reference evidence="2" key="1">
    <citation type="submission" date="2015-04" db="UniProtKB">
        <authorList>
            <consortium name="EnsemblPlants"/>
        </authorList>
    </citation>
    <scope>IDENTIFICATION</scope>
</reference>
<feature type="compositionally biased region" description="Pro residues" evidence="1">
    <location>
        <begin position="20"/>
        <end position="31"/>
    </location>
</feature>
<evidence type="ECO:0000313" key="2">
    <source>
        <dbReference type="EnsemblPlants" id="OMERI12G03690.1"/>
    </source>
</evidence>
<dbReference type="Gramene" id="OMERI12G03690.1">
    <property type="protein sequence ID" value="OMERI12G03690.1"/>
    <property type="gene ID" value="OMERI12G03690"/>
</dbReference>
<sequence length="220" mass="23109">PDCHRRCRHHPLPTDTVRATPPPSTPPPPSSPSATTIHSSNSSSAAAASFSTGGGGLPSPFPDFGAPLSATNTSSPSLQGWKPWERRLRWGEVGAAAVAGDRRGVDACGFRSPPTPQDTDDLKPPSTSRCRHLKPPSPSPTHAQGRAARAAPADAVPDVVELSVAKNKFKAFDLGGHQIARLCSNSTTLSFFPPLLLQLFAAKLTLKILVARHPTENGVV</sequence>
<dbReference type="Proteomes" id="UP000008021">
    <property type="component" value="Chromosome 12"/>
</dbReference>
<reference evidence="2" key="2">
    <citation type="submission" date="2018-05" db="EMBL/GenBank/DDBJ databases">
        <title>OmerRS3 (Oryza meridionalis Reference Sequence Version 3).</title>
        <authorList>
            <person name="Zhang J."/>
            <person name="Kudrna D."/>
            <person name="Lee S."/>
            <person name="Talag J."/>
            <person name="Welchert J."/>
            <person name="Wing R.A."/>
        </authorList>
    </citation>
    <scope>NUCLEOTIDE SEQUENCE [LARGE SCALE GENOMIC DNA]</scope>
    <source>
        <strain evidence="2">cv. OR44</strain>
    </source>
</reference>
<feature type="region of interest" description="Disordered" evidence="1">
    <location>
        <begin position="105"/>
        <end position="152"/>
    </location>
</feature>
<proteinExistence type="predicted"/>
<organism evidence="2">
    <name type="scientific">Oryza meridionalis</name>
    <dbReference type="NCBI Taxonomy" id="40149"/>
    <lineage>
        <taxon>Eukaryota</taxon>
        <taxon>Viridiplantae</taxon>
        <taxon>Streptophyta</taxon>
        <taxon>Embryophyta</taxon>
        <taxon>Tracheophyta</taxon>
        <taxon>Spermatophyta</taxon>
        <taxon>Magnoliopsida</taxon>
        <taxon>Liliopsida</taxon>
        <taxon>Poales</taxon>
        <taxon>Poaceae</taxon>
        <taxon>BOP clade</taxon>
        <taxon>Oryzoideae</taxon>
        <taxon>Oryzeae</taxon>
        <taxon>Oryzinae</taxon>
        <taxon>Oryza</taxon>
    </lineage>
</organism>
<feature type="region of interest" description="Disordered" evidence="1">
    <location>
        <begin position="1"/>
        <end position="80"/>
    </location>
</feature>
<feature type="compositionally biased region" description="Polar residues" evidence="1">
    <location>
        <begin position="69"/>
        <end position="78"/>
    </location>
</feature>
<feature type="compositionally biased region" description="Low complexity" evidence="1">
    <location>
        <begin position="32"/>
        <end position="51"/>
    </location>
</feature>
<dbReference type="HOGENOM" id="CLU_1258967_0_0_1"/>
<protein>
    <submittedName>
        <fullName evidence="2">Uncharacterized protein</fullName>
    </submittedName>
</protein>